<name>A0A9D6V0T2_9BACT</name>
<dbReference type="SMART" id="SM00448">
    <property type="entry name" value="REC"/>
    <property type="match status" value="1"/>
</dbReference>
<evidence type="ECO:0000259" key="3">
    <source>
        <dbReference type="PROSITE" id="PS50110"/>
    </source>
</evidence>
<dbReference type="InterPro" id="IPR001789">
    <property type="entry name" value="Sig_transdc_resp-reg_receiver"/>
</dbReference>
<dbReference type="InterPro" id="IPR050595">
    <property type="entry name" value="Bact_response_regulator"/>
</dbReference>
<dbReference type="AlphaFoldDB" id="A0A9D6V0T2"/>
<sequence length="146" mass="16593">MSFSTDTPISRNPSCEEETMNSNRIKIMVLDDEPIVCKRLKPALEKQGYEVDAFTQSSEAMEQLKQVEYDIIITDLKMKGIDGMQLLGEAKRRSPKTEVIVITGFATMETAKESFHKGVFDFIAKPFKLSEIQEVVNRAEAKIRRS</sequence>
<evidence type="ECO:0000256" key="1">
    <source>
        <dbReference type="ARBA" id="ARBA00022553"/>
    </source>
</evidence>
<organism evidence="4 5">
    <name type="scientific">Desulfomonile tiedjei</name>
    <dbReference type="NCBI Taxonomy" id="2358"/>
    <lineage>
        <taxon>Bacteria</taxon>
        <taxon>Pseudomonadati</taxon>
        <taxon>Thermodesulfobacteriota</taxon>
        <taxon>Desulfomonilia</taxon>
        <taxon>Desulfomonilales</taxon>
        <taxon>Desulfomonilaceae</taxon>
        <taxon>Desulfomonile</taxon>
    </lineage>
</organism>
<keyword evidence="1 2" id="KW-0597">Phosphoprotein</keyword>
<evidence type="ECO:0000256" key="2">
    <source>
        <dbReference type="PROSITE-ProRule" id="PRU00169"/>
    </source>
</evidence>
<gene>
    <name evidence="4" type="ORF">HY912_03845</name>
</gene>
<accession>A0A9D6V0T2</accession>
<dbReference type="SUPFAM" id="SSF52172">
    <property type="entry name" value="CheY-like"/>
    <property type="match status" value="1"/>
</dbReference>
<dbReference type="EMBL" id="JACRDE010000115">
    <property type="protein sequence ID" value="MBI5248604.1"/>
    <property type="molecule type" value="Genomic_DNA"/>
</dbReference>
<dbReference type="PANTHER" id="PTHR44591:SF3">
    <property type="entry name" value="RESPONSE REGULATORY DOMAIN-CONTAINING PROTEIN"/>
    <property type="match status" value="1"/>
</dbReference>
<dbReference type="Pfam" id="PF00072">
    <property type="entry name" value="Response_reg"/>
    <property type="match status" value="1"/>
</dbReference>
<comment type="caution">
    <text evidence="4">The sequence shown here is derived from an EMBL/GenBank/DDBJ whole genome shotgun (WGS) entry which is preliminary data.</text>
</comment>
<evidence type="ECO:0000313" key="4">
    <source>
        <dbReference type="EMBL" id="MBI5248604.1"/>
    </source>
</evidence>
<reference evidence="4" key="1">
    <citation type="submission" date="2020-07" db="EMBL/GenBank/DDBJ databases">
        <title>Huge and variable diversity of episymbiotic CPR bacteria and DPANN archaea in groundwater ecosystems.</title>
        <authorList>
            <person name="He C.Y."/>
            <person name="Keren R."/>
            <person name="Whittaker M."/>
            <person name="Farag I.F."/>
            <person name="Doudna J."/>
            <person name="Cate J.H.D."/>
            <person name="Banfield J.F."/>
        </authorList>
    </citation>
    <scope>NUCLEOTIDE SEQUENCE</scope>
    <source>
        <strain evidence="4">NC_groundwater_1664_Pr3_B-0.1um_52_9</strain>
    </source>
</reference>
<proteinExistence type="predicted"/>
<dbReference type="PROSITE" id="PS50110">
    <property type="entry name" value="RESPONSE_REGULATORY"/>
    <property type="match status" value="1"/>
</dbReference>
<dbReference type="Proteomes" id="UP000807825">
    <property type="component" value="Unassembled WGS sequence"/>
</dbReference>
<dbReference type="GO" id="GO:0000160">
    <property type="term" value="P:phosphorelay signal transduction system"/>
    <property type="evidence" value="ECO:0007669"/>
    <property type="project" value="InterPro"/>
</dbReference>
<feature type="domain" description="Response regulatory" evidence="3">
    <location>
        <begin position="26"/>
        <end position="140"/>
    </location>
</feature>
<dbReference type="Gene3D" id="3.40.50.2300">
    <property type="match status" value="1"/>
</dbReference>
<feature type="modified residue" description="4-aspartylphosphate" evidence="2">
    <location>
        <position position="75"/>
    </location>
</feature>
<evidence type="ECO:0000313" key="5">
    <source>
        <dbReference type="Proteomes" id="UP000807825"/>
    </source>
</evidence>
<dbReference type="CDD" id="cd17536">
    <property type="entry name" value="REC_YesN-like"/>
    <property type="match status" value="1"/>
</dbReference>
<protein>
    <submittedName>
        <fullName evidence="4">Response regulator</fullName>
    </submittedName>
</protein>
<dbReference type="PANTHER" id="PTHR44591">
    <property type="entry name" value="STRESS RESPONSE REGULATOR PROTEIN 1"/>
    <property type="match status" value="1"/>
</dbReference>
<dbReference type="InterPro" id="IPR011006">
    <property type="entry name" value="CheY-like_superfamily"/>
</dbReference>